<protein>
    <submittedName>
        <fullName evidence="2">Uncharacterized protein isoform X1</fullName>
    </submittedName>
</protein>
<proteinExistence type="predicted"/>
<sequence>MAAISCFLRLRHSSPSSKVSFDLVVGSAVALLERSIWVRTFKPTKRLPLSLNQSWIGEKLKLSTNRPVSIFHYLRFKDQASSLRIVSKIITLSTLSVLKCFKF</sequence>
<dbReference type="GeneID" id="107920551"/>
<reference evidence="2" key="2">
    <citation type="submission" date="2025-08" db="UniProtKB">
        <authorList>
            <consortium name="RefSeq"/>
        </authorList>
    </citation>
    <scope>IDENTIFICATION</scope>
</reference>
<keyword evidence="1" id="KW-1185">Reference proteome</keyword>
<reference evidence="1" key="1">
    <citation type="journal article" date="2020" name="Nat. Genet.">
        <title>Genomic diversifications of five Gossypium allopolyploid species and their impact on cotton improvement.</title>
        <authorList>
            <person name="Chen Z.J."/>
            <person name="Sreedasyam A."/>
            <person name="Ando A."/>
            <person name="Song Q."/>
            <person name="De Santiago L.M."/>
            <person name="Hulse-Kemp A.M."/>
            <person name="Ding M."/>
            <person name="Ye W."/>
            <person name="Kirkbride R.C."/>
            <person name="Jenkins J."/>
            <person name="Plott C."/>
            <person name="Lovell J."/>
            <person name="Lin Y.M."/>
            <person name="Vaughn R."/>
            <person name="Liu B."/>
            <person name="Simpson S."/>
            <person name="Scheffler B.E."/>
            <person name="Wen L."/>
            <person name="Saski C.A."/>
            <person name="Grover C.E."/>
            <person name="Hu G."/>
            <person name="Conover J.L."/>
            <person name="Carlson J.W."/>
            <person name="Shu S."/>
            <person name="Boston L.B."/>
            <person name="Williams M."/>
            <person name="Peterson D.G."/>
            <person name="McGee K."/>
            <person name="Jones D.C."/>
            <person name="Wendel J.F."/>
            <person name="Stelly D.M."/>
            <person name="Grimwood J."/>
            <person name="Schmutz J."/>
        </authorList>
    </citation>
    <scope>NUCLEOTIDE SEQUENCE [LARGE SCALE GENOMIC DNA]</scope>
    <source>
        <strain evidence="1">cv. TM-1</strain>
    </source>
</reference>
<gene>
    <name evidence="2" type="primary">LOC107920551</name>
</gene>
<name>A0ABM3BCT9_GOSHI</name>
<organism evidence="1 2">
    <name type="scientific">Gossypium hirsutum</name>
    <name type="common">Upland cotton</name>
    <name type="synonym">Gossypium mexicanum</name>
    <dbReference type="NCBI Taxonomy" id="3635"/>
    <lineage>
        <taxon>Eukaryota</taxon>
        <taxon>Viridiplantae</taxon>
        <taxon>Streptophyta</taxon>
        <taxon>Embryophyta</taxon>
        <taxon>Tracheophyta</taxon>
        <taxon>Spermatophyta</taxon>
        <taxon>Magnoliopsida</taxon>
        <taxon>eudicotyledons</taxon>
        <taxon>Gunneridae</taxon>
        <taxon>Pentapetalae</taxon>
        <taxon>rosids</taxon>
        <taxon>malvids</taxon>
        <taxon>Malvales</taxon>
        <taxon>Malvaceae</taxon>
        <taxon>Malvoideae</taxon>
        <taxon>Gossypium</taxon>
    </lineage>
</organism>
<evidence type="ECO:0000313" key="1">
    <source>
        <dbReference type="Proteomes" id="UP000818029"/>
    </source>
</evidence>
<evidence type="ECO:0000313" key="2">
    <source>
        <dbReference type="RefSeq" id="XP_040964858.1"/>
    </source>
</evidence>
<dbReference type="RefSeq" id="XP_040964858.1">
    <property type="nucleotide sequence ID" value="XM_041108924.1"/>
</dbReference>
<dbReference type="Proteomes" id="UP000818029">
    <property type="component" value="Chromosome D13"/>
</dbReference>
<accession>A0ABM3BCT9</accession>